<comment type="caution">
    <text evidence="3">The sequence shown here is derived from an EMBL/GenBank/DDBJ whole genome shotgun (WGS) entry which is preliminary data.</text>
</comment>
<keyword evidence="1" id="KW-0479">Metal-binding</keyword>
<reference evidence="3" key="1">
    <citation type="submission" date="2021-03" db="EMBL/GenBank/DDBJ databases">
        <authorList>
            <person name="Bekaert M."/>
        </authorList>
    </citation>
    <scope>NUCLEOTIDE SEQUENCE</scope>
</reference>
<evidence type="ECO:0000259" key="2">
    <source>
        <dbReference type="PROSITE" id="PS50119"/>
    </source>
</evidence>
<dbReference type="AlphaFoldDB" id="A0A8S3TAF6"/>
<feature type="domain" description="B box-type" evidence="2">
    <location>
        <begin position="10"/>
        <end position="54"/>
    </location>
</feature>
<name>A0A8S3TAF6_MYTED</name>
<dbReference type="Gene3D" id="3.30.160.60">
    <property type="entry name" value="Classic Zinc Finger"/>
    <property type="match status" value="1"/>
</dbReference>
<dbReference type="PANTHER" id="PTHR25462:SF296">
    <property type="entry name" value="MEIOTIC P26, ISOFORM F"/>
    <property type="match status" value="1"/>
</dbReference>
<dbReference type="CDD" id="cd19757">
    <property type="entry name" value="Bbox1"/>
    <property type="match status" value="1"/>
</dbReference>
<protein>
    <recommendedName>
        <fullName evidence="2">B box-type domain-containing protein</fullName>
    </recommendedName>
</protein>
<organism evidence="3 4">
    <name type="scientific">Mytilus edulis</name>
    <name type="common">Blue mussel</name>
    <dbReference type="NCBI Taxonomy" id="6550"/>
    <lineage>
        <taxon>Eukaryota</taxon>
        <taxon>Metazoa</taxon>
        <taxon>Spiralia</taxon>
        <taxon>Lophotrochozoa</taxon>
        <taxon>Mollusca</taxon>
        <taxon>Bivalvia</taxon>
        <taxon>Autobranchia</taxon>
        <taxon>Pteriomorphia</taxon>
        <taxon>Mytilida</taxon>
        <taxon>Mytiloidea</taxon>
        <taxon>Mytilidae</taxon>
        <taxon>Mytilinae</taxon>
        <taxon>Mytilus</taxon>
    </lineage>
</organism>
<dbReference type="Gene3D" id="4.10.830.40">
    <property type="match status" value="1"/>
</dbReference>
<keyword evidence="1" id="KW-0862">Zinc</keyword>
<accession>A0A8S3TAF6</accession>
<dbReference type="PANTHER" id="PTHR25462">
    <property type="entry name" value="BONUS, ISOFORM C-RELATED"/>
    <property type="match status" value="1"/>
</dbReference>
<keyword evidence="4" id="KW-1185">Reference proteome</keyword>
<dbReference type="Pfam" id="PF00643">
    <property type="entry name" value="zf-B_box"/>
    <property type="match status" value="2"/>
</dbReference>
<dbReference type="SMART" id="SM00336">
    <property type="entry name" value="BBOX"/>
    <property type="match status" value="2"/>
</dbReference>
<keyword evidence="1" id="KW-0863">Zinc-finger</keyword>
<dbReference type="EMBL" id="CAJPWZ010001872">
    <property type="protein sequence ID" value="CAG2226101.1"/>
    <property type="molecule type" value="Genomic_DNA"/>
</dbReference>
<feature type="domain" description="B box-type" evidence="2">
    <location>
        <begin position="63"/>
        <end position="103"/>
    </location>
</feature>
<evidence type="ECO:0000313" key="3">
    <source>
        <dbReference type="EMBL" id="CAG2226101.1"/>
    </source>
</evidence>
<evidence type="ECO:0000313" key="4">
    <source>
        <dbReference type="Proteomes" id="UP000683360"/>
    </source>
</evidence>
<dbReference type="InterPro" id="IPR000315">
    <property type="entry name" value="Znf_B-box"/>
</dbReference>
<dbReference type="Proteomes" id="UP000683360">
    <property type="component" value="Unassembled WGS sequence"/>
</dbReference>
<proteinExistence type="predicted"/>
<dbReference type="InterPro" id="IPR047153">
    <property type="entry name" value="TRIM45/56/19-like"/>
</dbReference>
<dbReference type="GO" id="GO:0008270">
    <property type="term" value="F:zinc ion binding"/>
    <property type="evidence" value="ECO:0007669"/>
    <property type="project" value="UniProtKB-KW"/>
</dbReference>
<dbReference type="SUPFAM" id="SSF57845">
    <property type="entry name" value="B-box zinc-binding domain"/>
    <property type="match status" value="1"/>
</dbReference>
<dbReference type="OrthoDB" id="5800423at2759"/>
<sequence length="172" mass="19872">MEAQVASNDCDFCDINKRKASFYCDECEKFLCVECKRNIHDRVPIIQDHIVVDIKKTGGSVIKRKPVCLSHKQTFLYYCSKCECLTCKECMTSSHNGHTTETIKKIVDVNRVSANETHEKLKAKVEIVQRTLEAIKTKQMHQITSDVDSYVHKVEKTCREMYGIVDKTKEYI</sequence>
<dbReference type="PROSITE" id="PS50119">
    <property type="entry name" value="ZF_BBOX"/>
    <property type="match status" value="2"/>
</dbReference>
<gene>
    <name evidence="3" type="ORF">MEDL_39197</name>
</gene>
<evidence type="ECO:0000256" key="1">
    <source>
        <dbReference type="PROSITE-ProRule" id="PRU00024"/>
    </source>
</evidence>